<organism evidence="3">
    <name type="scientific">mine drainage metagenome</name>
    <dbReference type="NCBI Taxonomy" id="410659"/>
    <lineage>
        <taxon>unclassified sequences</taxon>
        <taxon>metagenomes</taxon>
        <taxon>ecological metagenomes</taxon>
    </lineage>
</organism>
<feature type="transmembrane region" description="Helical" evidence="1">
    <location>
        <begin position="186"/>
        <end position="204"/>
    </location>
</feature>
<sequence>MASGTAPLPIPRTETPVQRGRVLRATSLAHFVNDGTTFFVPVIAALLTSQHGFSPVGIAVLFVVFYTSSSFLSLYVGHLGDRSGNTATLIAVGLGFLGLGLLGFYGALNLLGGTAAFAVAIVSALTIGFGSSFYHPLGASMLQHTYDATTRGKALGINGAFGSLGRTLYPFIFALLSLTLFSTTSLLIFVVLGWASALVVWQAIGRTRTREDEAGPVPATSMRNAITRGIVILAAVAFLRSVATQGIVAWIPTYLSVQRGAGTGAELGLAVTVLFVGGILGQPFFGLLADRVDPRYLLAASSVGASLATWGYLAVSGPLGSAMLFLIGFFTFSAFPILMSLSSGFVGRRSSSLGNAVVFGLGSGGGMAVGPLVVGLIASAGYSELSVGFDAMIVLGLIAAVAVLAIPKPGGGAGHVPLFG</sequence>
<protein>
    <submittedName>
        <fullName evidence="3">Major facilitator superfamily MFS_1</fullName>
    </submittedName>
</protein>
<feature type="transmembrane region" description="Helical" evidence="1">
    <location>
        <begin position="296"/>
        <end position="315"/>
    </location>
</feature>
<dbReference type="InterPro" id="IPR011701">
    <property type="entry name" value="MFS"/>
</dbReference>
<name>T1CUW7_9ZZZZ</name>
<dbReference type="Pfam" id="PF07690">
    <property type="entry name" value="MFS_1"/>
    <property type="match status" value="1"/>
</dbReference>
<evidence type="ECO:0000259" key="2">
    <source>
        <dbReference type="PROSITE" id="PS50850"/>
    </source>
</evidence>
<feature type="transmembrane region" description="Helical" evidence="1">
    <location>
        <begin position="88"/>
        <end position="108"/>
    </location>
</feature>
<dbReference type="InterPro" id="IPR020846">
    <property type="entry name" value="MFS_dom"/>
</dbReference>
<keyword evidence="1" id="KW-1133">Transmembrane helix</keyword>
<feature type="transmembrane region" description="Helical" evidence="1">
    <location>
        <begin position="321"/>
        <end position="341"/>
    </location>
</feature>
<dbReference type="PANTHER" id="PTHR43129">
    <property type="entry name" value="FOSMIDOMYCIN RESISTANCE PROTEIN"/>
    <property type="match status" value="1"/>
</dbReference>
<feature type="transmembrane region" description="Helical" evidence="1">
    <location>
        <begin position="225"/>
        <end position="247"/>
    </location>
</feature>
<feature type="transmembrane region" description="Helical" evidence="1">
    <location>
        <begin position="114"/>
        <end position="134"/>
    </location>
</feature>
<dbReference type="GO" id="GO:0022857">
    <property type="term" value="F:transmembrane transporter activity"/>
    <property type="evidence" value="ECO:0007669"/>
    <property type="project" value="InterPro"/>
</dbReference>
<dbReference type="Gene3D" id="1.20.1250.20">
    <property type="entry name" value="MFS general substrate transporter like domains"/>
    <property type="match status" value="2"/>
</dbReference>
<accession>T1CUW7</accession>
<proteinExistence type="predicted"/>
<feature type="transmembrane region" description="Helical" evidence="1">
    <location>
        <begin position="353"/>
        <end position="379"/>
    </location>
</feature>
<reference evidence="3" key="2">
    <citation type="journal article" date="2014" name="ISME J.">
        <title>Microbial stratification in low pH oxic and suboxic macroscopic growths along an acid mine drainage.</title>
        <authorList>
            <person name="Mendez-Garcia C."/>
            <person name="Mesa V."/>
            <person name="Sprenger R.R."/>
            <person name="Richter M."/>
            <person name="Diez M.S."/>
            <person name="Solano J."/>
            <person name="Bargiela R."/>
            <person name="Golyshina O.V."/>
            <person name="Manteca A."/>
            <person name="Ramos J.L."/>
            <person name="Gallego J.R."/>
            <person name="Llorente I."/>
            <person name="Martins Dos Santos V.A."/>
            <person name="Jensen O.N."/>
            <person name="Pelaez A.I."/>
            <person name="Sanchez J."/>
            <person name="Ferrer M."/>
        </authorList>
    </citation>
    <scope>NUCLEOTIDE SEQUENCE</scope>
</reference>
<dbReference type="AlphaFoldDB" id="T1CUW7"/>
<dbReference type="InterPro" id="IPR036259">
    <property type="entry name" value="MFS_trans_sf"/>
</dbReference>
<dbReference type="SUPFAM" id="SSF103473">
    <property type="entry name" value="MFS general substrate transporter"/>
    <property type="match status" value="1"/>
</dbReference>
<dbReference type="EMBL" id="AUZY01001906">
    <property type="protein sequence ID" value="EQD73600.1"/>
    <property type="molecule type" value="Genomic_DNA"/>
</dbReference>
<dbReference type="PANTHER" id="PTHR43129:SF1">
    <property type="entry name" value="FOSMIDOMYCIN RESISTANCE PROTEIN"/>
    <property type="match status" value="1"/>
</dbReference>
<evidence type="ECO:0000313" key="3">
    <source>
        <dbReference type="EMBL" id="EQD73600.1"/>
    </source>
</evidence>
<feature type="transmembrane region" description="Helical" evidence="1">
    <location>
        <begin position="155"/>
        <end position="180"/>
    </location>
</feature>
<gene>
    <name evidence="3" type="ORF">B1B_03141</name>
</gene>
<feature type="transmembrane region" description="Helical" evidence="1">
    <location>
        <begin position="267"/>
        <end position="289"/>
    </location>
</feature>
<feature type="transmembrane region" description="Helical" evidence="1">
    <location>
        <begin position="385"/>
        <end position="406"/>
    </location>
</feature>
<keyword evidence="1" id="KW-0812">Transmembrane</keyword>
<feature type="transmembrane region" description="Helical" evidence="1">
    <location>
        <begin position="28"/>
        <end position="47"/>
    </location>
</feature>
<feature type="domain" description="Major facilitator superfamily (MFS) profile" evidence="2">
    <location>
        <begin position="22"/>
        <end position="408"/>
    </location>
</feature>
<reference evidence="3" key="1">
    <citation type="submission" date="2013-08" db="EMBL/GenBank/DDBJ databases">
        <authorList>
            <person name="Mendez C."/>
            <person name="Richter M."/>
            <person name="Ferrer M."/>
            <person name="Sanchez J."/>
        </authorList>
    </citation>
    <scope>NUCLEOTIDE SEQUENCE</scope>
</reference>
<dbReference type="GO" id="GO:0005886">
    <property type="term" value="C:plasma membrane"/>
    <property type="evidence" value="ECO:0007669"/>
    <property type="project" value="TreeGrafter"/>
</dbReference>
<feature type="transmembrane region" description="Helical" evidence="1">
    <location>
        <begin position="53"/>
        <end position="76"/>
    </location>
</feature>
<dbReference type="PROSITE" id="PS50850">
    <property type="entry name" value="MFS"/>
    <property type="match status" value="1"/>
</dbReference>
<keyword evidence="1" id="KW-0472">Membrane</keyword>
<comment type="caution">
    <text evidence="3">The sequence shown here is derived from an EMBL/GenBank/DDBJ whole genome shotgun (WGS) entry which is preliminary data.</text>
</comment>
<evidence type="ECO:0000256" key="1">
    <source>
        <dbReference type="SAM" id="Phobius"/>
    </source>
</evidence>